<accession>A0ABV7VW32</accession>
<reference evidence="2" key="1">
    <citation type="journal article" date="2019" name="Int. J. Syst. Evol. Microbiol.">
        <title>The Global Catalogue of Microorganisms (GCM) 10K type strain sequencing project: providing services to taxonomists for standard genome sequencing and annotation.</title>
        <authorList>
            <consortium name="The Broad Institute Genomics Platform"/>
            <consortium name="The Broad Institute Genome Sequencing Center for Infectious Disease"/>
            <person name="Wu L."/>
            <person name="Ma J."/>
        </authorList>
    </citation>
    <scope>NUCLEOTIDE SEQUENCE [LARGE SCALE GENOMIC DNA]</scope>
    <source>
        <strain evidence="2">KCTC 42424</strain>
    </source>
</reference>
<sequence>MFIRQQASGCPKSVSGQRTGSLDAVAAYWNDVYFFRYDHYNAYNSLYYLNAAPNNSTPVVMSQSVNDVFAGMDQQMSVKDMTLVKGVNIVFFMPSLNVKNVKS</sequence>
<keyword evidence="2" id="KW-1185">Reference proteome</keyword>
<dbReference type="RefSeq" id="WP_376867823.1">
    <property type="nucleotide sequence ID" value="NZ_JBHRYB010000015.1"/>
</dbReference>
<dbReference type="EMBL" id="JBHRYB010000015">
    <property type="protein sequence ID" value="MFC3681424.1"/>
    <property type="molecule type" value="Genomic_DNA"/>
</dbReference>
<dbReference type="Proteomes" id="UP001595722">
    <property type="component" value="Unassembled WGS sequence"/>
</dbReference>
<organism evidence="1 2">
    <name type="scientific">Bacterioplanoides pacificum</name>
    <dbReference type="NCBI Taxonomy" id="1171596"/>
    <lineage>
        <taxon>Bacteria</taxon>
        <taxon>Pseudomonadati</taxon>
        <taxon>Pseudomonadota</taxon>
        <taxon>Gammaproteobacteria</taxon>
        <taxon>Oceanospirillales</taxon>
        <taxon>Oceanospirillaceae</taxon>
        <taxon>Bacterioplanoides</taxon>
    </lineage>
</organism>
<comment type="caution">
    <text evidence="1">The sequence shown here is derived from an EMBL/GenBank/DDBJ whole genome shotgun (WGS) entry which is preliminary data.</text>
</comment>
<gene>
    <name evidence="1" type="ORF">ACFOMG_15070</name>
</gene>
<evidence type="ECO:0000313" key="2">
    <source>
        <dbReference type="Proteomes" id="UP001595722"/>
    </source>
</evidence>
<name>A0ABV7VW32_9GAMM</name>
<protein>
    <submittedName>
        <fullName evidence="1">Uncharacterized protein</fullName>
    </submittedName>
</protein>
<proteinExistence type="predicted"/>
<evidence type="ECO:0000313" key="1">
    <source>
        <dbReference type="EMBL" id="MFC3681424.1"/>
    </source>
</evidence>